<evidence type="ECO:0000256" key="6">
    <source>
        <dbReference type="PROSITE-ProRule" id="PRU00433"/>
    </source>
</evidence>
<keyword evidence="4" id="KW-0249">Electron transport</keyword>
<dbReference type="Gene3D" id="1.10.760.10">
    <property type="entry name" value="Cytochrome c-like domain"/>
    <property type="match status" value="1"/>
</dbReference>
<evidence type="ECO:0000256" key="5">
    <source>
        <dbReference type="ARBA" id="ARBA00023004"/>
    </source>
</evidence>
<feature type="signal peptide" evidence="9">
    <location>
        <begin position="1"/>
        <end position="19"/>
    </location>
</feature>
<keyword evidence="8" id="KW-0472">Membrane</keyword>
<dbReference type="PANTHER" id="PTHR33751:SF1">
    <property type="entry name" value="CBB3-TYPE CYTOCHROME C OXIDASE SUBUNIT FIXP"/>
    <property type="match status" value="1"/>
</dbReference>
<dbReference type="InterPro" id="IPR009056">
    <property type="entry name" value="Cyt_c-like_dom"/>
</dbReference>
<dbReference type="OrthoDB" id="9811281at2"/>
<keyword evidence="8" id="KW-1133">Transmembrane helix</keyword>
<dbReference type="GO" id="GO:0020037">
    <property type="term" value="F:heme binding"/>
    <property type="evidence" value="ECO:0007669"/>
    <property type="project" value="InterPro"/>
</dbReference>
<proteinExistence type="predicted"/>
<feature type="transmembrane region" description="Helical" evidence="8">
    <location>
        <begin position="131"/>
        <end position="149"/>
    </location>
</feature>
<dbReference type="InterPro" id="IPR036909">
    <property type="entry name" value="Cyt_c-like_dom_sf"/>
</dbReference>
<dbReference type="AlphaFoldDB" id="A0A385SWK2"/>
<keyword evidence="1" id="KW-0813">Transport</keyword>
<evidence type="ECO:0000256" key="4">
    <source>
        <dbReference type="ARBA" id="ARBA00022982"/>
    </source>
</evidence>
<dbReference type="InterPro" id="IPR032858">
    <property type="entry name" value="CcoP_N"/>
</dbReference>
<organism evidence="11 12">
    <name type="scientific">Chryseolinea soli</name>
    <dbReference type="NCBI Taxonomy" id="2321403"/>
    <lineage>
        <taxon>Bacteria</taxon>
        <taxon>Pseudomonadati</taxon>
        <taxon>Bacteroidota</taxon>
        <taxon>Cytophagia</taxon>
        <taxon>Cytophagales</taxon>
        <taxon>Fulvivirgaceae</taxon>
        <taxon>Chryseolinea</taxon>
    </lineage>
</organism>
<evidence type="ECO:0000256" key="7">
    <source>
        <dbReference type="SAM" id="MobiDB-lite"/>
    </source>
</evidence>
<dbReference type="InterPro" id="IPR038414">
    <property type="entry name" value="CcoP_N_sf"/>
</dbReference>
<sequence length="307" mass="33857">MKKITFLLAGLLAFTAARAQEPAAKTFWDDPVNNPATPIYVTAALVFIVFLLVLTVSIMMLRAFHMLIEQTERAKAQSMGVAYTPRPSWWSTLTQKLNDSVPVEREQDIDMGHSFDGIRELDNHLPPWWKWLFYGTIGWSAVYLVVFHLSSSLPLSQEEYQNEVAVAELEKQKLLASQPESVIDVDKLEYTADAGIIGKGQKVFQDNCVSCHRKDGGGNTIGPNLTDAYWLHGNGIKNVYTTVNGGFVEKGMPAWGKALSPSEVRDVTFFVLSLQGTNPPDAKAPQGELAKPEASPKTDSLKVSASL</sequence>
<evidence type="ECO:0000259" key="10">
    <source>
        <dbReference type="PROSITE" id="PS51007"/>
    </source>
</evidence>
<feature type="domain" description="Cytochrome c" evidence="10">
    <location>
        <begin position="195"/>
        <end position="275"/>
    </location>
</feature>
<dbReference type="Pfam" id="PF13442">
    <property type="entry name" value="Cytochrome_CBB3"/>
    <property type="match status" value="1"/>
</dbReference>
<keyword evidence="12" id="KW-1185">Reference proteome</keyword>
<keyword evidence="2 6" id="KW-0349">Heme</keyword>
<reference evidence="12" key="1">
    <citation type="submission" date="2018-09" db="EMBL/GenBank/DDBJ databases">
        <title>Chryseolinea sp. KIS68-18 isolated from soil.</title>
        <authorList>
            <person name="Weon H.-Y."/>
            <person name="Kwon S.-W."/>
            <person name="Lee S.A."/>
        </authorList>
    </citation>
    <scope>NUCLEOTIDE SEQUENCE [LARGE SCALE GENOMIC DNA]</scope>
    <source>
        <strain evidence="12">KIS68-18</strain>
    </source>
</reference>
<dbReference type="GO" id="GO:0005506">
    <property type="term" value="F:iron ion binding"/>
    <property type="evidence" value="ECO:0007669"/>
    <property type="project" value="InterPro"/>
</dbReference>
<evidence type="ECO:0000313" key="12">
    <source>
        <dbReference type="Proteomes" id="UP000266183"/>
    </source>
</evidence>
<dbReference type="PANTHER" id="PTHR33751">
    <property type="entry name" value="CBB3-TYPE CYTOCHROME C OXIDASE SUBUNIT FIXP"/>
    <property type="match status" value="1"/>
</dbReference>
<name>A0A385SWK2_9BACT</name>
<dbReference type="GO" id="GO:0009055">
    <property type="term" value="F:electron transfer activity"/>
    <property type="evidence" value="ECO:0007669"/>
    <property type="project" value="InterPro"/>
</dbReference>
<evidence type="ECO:0000256" key="8">
    <source>
        <dbReference type="SAM" id="Phobius"/>
    </source>
</evidence>
<dbReference type="InterPro" id="IPR008168">
    <property type="entry name" value="Cyt_C_IC"/>
</dbReference>
<keyword evidence="3 6" id="KW-0479">Metal-binding</keyword>
<evidence type="ECO:0000256" key="2">
    <source>
        <dbReference type="ARBA" id="ARBA00022617"/>
    </source>
</evidence>
<feature type="compositionally biased region" description="Basic and acidic residues" evidence="7">
    <location>
        <begin position="290"/>
        <end position="300"/>
    </location>
</feature>
<evidence type="ECO:0000313" key="11">
    <source>
        <dbReference type="EMBL" id="AYB34661.1"/>
    </source>
</evidence>
<dbReference type="RefSeq" id="WP_119757919.1">
    <property type="nucleotide sequence ID" value="NZ_CP032382.1"/>
</dbReference>
<dbReference type="KEGG" id="chk:D4L85_30555"/>
<dbReference type="Pfam" id="PF14715">
    <property type="entry name" value="FixP_N"/>
    <property type="match status" value="1"/>
</dbReference>
<dbReference type="PROSITE" id="PS51007">
    <property type="entry name" value="CYTC"/>
    <property type="match status" value="1"/>
</dbReference>
<dbReference type="Gene3D" id="6.10.280.130">
    <property type="match status" value="1"/>
</dbReference>
<feature type="transmembrane region" description="Helical" evidence="8">
    <location>
        <begin position="43"/>
        <end position="64"/>
    </location>
</feature>
<keyword evidence="9" id="KW-0732">Signal</keyword>
<gene>
    <name evidence="11" type="ORF">D4L85_30555</name>
</gene>
<evidence type="ECO:0000256" key="9">
    <source>
        <dbReference type="SAM" id="SignalP"/>
    </source>
</evidence>
<dbReference type="EMBL" id="CP032382">
    <property type="protein sequence ID" value="AYB34661.1"/>
    <property type="molecule type" value="Genomic_DNA"/>
</dbReference>
<dbReference type="PRINTS" id="PR00605">
    <property type="entry name" value="CYTCHROMECIC"/>
</dbReference>
<dbReference type="InterPro" id="IPR050597">
    <property type="entry name" value="Cytochrome_c_Oxidase_Subunit"/>
</dbReference>
<feature type="chain" id="PRO_5017313863" evidence="9">
    <location>
        <begin position="20"/>
        <end position="307"/>
    </location>
</feature>
<dbReference type="Proteomes" id="UP000266183">
    <property type="component" value="Chromosome"/>
</dbReference>
<keyword evidence="8" id="KW-0812">Transmembrane</keyword>
<keyword evidence="5 6" id="KW-0408">Iron</keyword>
<feature type="region of interest" description="Disordered" evidence="7">
    <location>
        <begin position="276"/>
        <end position="307"/>
    </location>
</feature>
<accession>A0A385SWK2</accession>
<protein>
    <submittedName>
        <fullName evidence="11">Cytochrome oxidase subunit III</fullName>
    </submittedName>
</protein>
<evidence type="ECO:0000256" key="1">
    <source>
        <dbReference type="ARBA" id="ARBA00022448"/>
    </source>
</evidence>
<evidence type="ECO:0000256" key="3">
    <source>
        <dbReference type="ARBA" id="ARBA00022723"/>
    </source>
</evidence>
<dbReference type="SUPFAM" id="SSF46626">
    <property type="entry name" value="Cytochrome c"/>
    <property type="match status" value="1"/>
</dbReference>